<evidence type="ECO:0000313" key="13">
    <source>
        <dbReference type="Proteomes" id="UP000054988"/>
    </source>
</evidence>
<gene>
    <name evidence="12" type="ORF">WG66_2265</name>
</gene>
<dbReference type="InterPro" id="IPR002401">
    <property type="entry name" value="Cyt_P450_E_grp-I"/>
</dbReference>
<dbReference type="InterPro" id="IPR001128">
    <property type="entry name" value="Cyt_P450"/>
</dbReference>
<evidence type="ECO:0000256" key="7">
    <source>
        <dbReference type="ARBA" id="ARBA00023004"/>
    </source>
</evidence>
<dbReference type="PANTHER" id="PTHR46300:SF7">
    <property type="entry name" value="P450, PUTATIVE (EUROFUNG)-RELATED"/>
    <property type="match status" value="1"/>
</dbReference>
<evidence type="ECO:0000256" key="2">
    <source>
        <dbReference type="ARBA" id="ARBA00005179"/>
    </source>
</evidence>
<evidence type="ECO:0000256" key="11">
    <source>
        <dbReference type="SAM" id="SignalP"/>
    </source>
</evidence>
<dbReference type="GO" id="GO:0004497">
    <property type="term" value="F:monooxygenase activity"/>
    <property type="evidence" value="ECO:0007669"/>
    <property type="project" value="UniProtKB-KW"/>
</dbReference>
<dbReference type="PRINTS" id="PR00385">
    <property type="entry name" value="P450"/>
</dbReference>
<dbReference type="EMBL" id="LATX01000758">
    <property type="protein sequence ID" value="KTB45165.1"/>
    <property type="molecule type" value="Genomic_DNA"/>
</dbReference>
<dbReference type="PROSITE" id="PS00086">
    <property type="entry name" value="CYTOCHROME_P450"/>
    <property type="match status" value="1"/>
</dbReference>
<evidence type="ECO:0000313" key="12">
    <source>
        <dbReference type="EMBL" id="KTB45165.1"/>
    </source>
</evidence>
<accession>A0A0W0G9C5</accession>
<evidence type="ECO:0000256" key="1">
    <source>
        <dbReference type="ARBA" id="ARBA00001971"/>
    </source>
</evidence>
<evidence type="ECO:0000256" key="6">
    <source>
        <dbReference type="ARBA" id="ARBA00023002"/>
    </source>
</evidence>
<organism evidence="12 13">
    <name type="scientific">Moniliophthora roreri</name>
    <name type="common">Frosty pod rot fungus</name>
    <name type="synonym">Monilia roreri</name>
    <dbReference type="NCBI Taxonomy" id="221103"/>
    <lineage>
        <taxon>Eukaryota</taxon>
        <taxon>Fungi</taxon>
        <taxon>Dikarya</taxon>
        <taxon>Basidiomycota</taxon>
        <taxon>Agaricomycotina</taxon>
        <taxon>Agaricomycetes</taxon>
        <taxon>Agaricomycetidae</taxon>
        <taxon>Agaricales</taxon>
        <taxon>Marasmiineae</taxon>
        <taxon>Marasmiaceae</taxon>
        <taxon>Moniliophthora</taxon>
    </lineage>
</organism>
<dbReference type="GO" id="GO:0020037">
    <property type="term" value="F:heme binding"/>
    <property type="evidence" value="ECO:0007669"/>
    <property type="project" value="InterPro"/>
</dbReference>
<comment type="caution">
    <text evidence="12">The sequence shown here is derived from an EMBL/GenBank/DDBJ whole genome shotgun (WGS) entry which is preliminary data.</text>
</comment>
<keyword evidence="4 9" id="KW-0349">Heme</keyword>
<evidence type="ECO:0000256" key="3">
    <source>
        <dbReference type="ARBA" id="ARBA00010617"/>
    </source>
</evidence>
<protein>
    <recommendedName>
        <fullName evidence="14">Cytochrome P450</fullName>
    </recommendedName>
</protein>
<comment type="similarity">
    <text evidence="3 10">Belongs to the cytochrome P450 family.</text>
</comment>
<proteinExistence type="inferred from homology"/>
<dbReference type="Gene3D" id="1.10.630.10">
    <property type="entry name" value="Cytochrome P450"/>
    <property type="match status" value="1"/>
</dbReference>
<dbReference type="AlphaFoldDB" id="A0A0W0G9C5"/>
<comment type="cofactor">
    <cofactor evidence="1 9">
        <name>heme</name>
        <dbReference type="ChEBI" id="CHEBI:30413"/>
    </cofactor>
</comment>
<dbReference type="Pfam" id="PF00067">
    <property type="entry name" value="p450"/>
    <property type="match status" value="1"/>
</dbReference>
<keyword evidence="8 10" id="KW-0503">Monooxygenase</keyword>
<dbReference type="SUPFAM" id="SSF48264">
    <property type="entry name" value="Cytochrome P450"/>
    <property type="match status" value="1"/>
</dbReference>
<feature type="binding site" description="axial binding residue" evidence="9">
    <location>
        <position position="429"/>
    </location>
    <ligand>
        <name>heme</name>
        <dbReference type="ChEBI" id="CHEBI:30413"/>
    </ligand>
    <ligandPart>
        <name>Fe</name>
        <dbReference type="ChEBI" id="CHEBI:18248"/>
    </ligandPart>
</feature>
<dbReference type="InterPro" id="IPR036396">
    <property type="entry name" value="Cyt_P450_sf"/>
</dbReference>
<comment type="pathway">
    <text evidence="2">Secondary metabolite biosynthesis.</text>
</comment>
<keyword evidence="11" id="KW-0732">Signal</keyword>
<keyword evidence="5 9" id="KW-0479">Metal-binding</keyword>
<evidence type="ECO:0000256" key="8">
    <source>
        <dbReference type="ARBA" id="ARBA00023033"/>
    </source>
</evidence>
<dbReference type="eggNOG" id="KOG0156">
    <property type="taxonomic scope" value="Eukaryota"/>
</dbReference>
<dbReference type="GO" id="GO:0005506">
    <property type="term" value="F:iron ion binding"/>
    <property type="evidence" value="ECO:0007669"/>
    <property type="project" value="InterPro"/>
</dbReference>
<dbReference type="InterPro" id="IPR017972">
    <property type="entry name" value="Cyt_P450_CS"/>
</dbReference>
<sequence>MYLEIALVLLVSVYIFRSFNSKKYPPLPPGPPGLPILRNLLDIPTSFEWETYGKWADKYGPIVSASAFGATIVVVNQYKAAMKMLADSQKGAIYSSRPFIPMVDLMGWENAMAFTPYGARFRKYRQVFHEEMGNVKAIQSYWPQEVAHARHFVQLCIDAPDRLVEHCFQHAGAIILRVAYGYVAKDYDDEFVEAGNIAMKSFNDGCTPGAYMVNNLPILRHVPEWVPGAGFQKVARLNRPLFGNMVDIPFNYVKKELSAGTAENSFTAKWLKKGLSEEDEDILRYASGSMFGGGGETTAITVHMFFIAMTLHPEIQRKAQKEIDAVLGGHRLPTVEDRENLPYLEALTKEVMRYHPAVPNGLPHCTTEDDIHEGFFIPKGSIVITNIWKMLRDPQVYPDPEKFGPERFLGPNPQQNPRDALFGFGRRVCPGRLLADISVFITLATILASLEVSPVIEDGKPILPEVKGEGGAVNRLLPFKCKIIPRFDRQTLAAMMKE</sequence>
<feature type="signal peptide" evidence="11">
    <location>
        <begin position="1"/>
        <end position="21"/>
    </location>
</feature>
<evidence type="ECO:0000256" key="10">
    <source>
        <dbReference type="RuleBase" id="RU000461"/>
    </source>
</evidence>
<dbReference type="PRINTS" id="PR00463">
    <property type="entry name" value="EP450I"/>
</dbReference>
<evidence type="ECO:0000256" key="4">
    <source>
        <dbReference type="ARBA" id="ARBA00022617"/>
    </source>
</evidence>
<feature type="chain" id="PRO_5006902518" description="Cytochrome P450" evidence="11">
    <location>
        <begin position="22"/>
        <end position="498"/>
    </location>
</feature>
<keyword evidence="7 9" id="KW-0408">Iron</keyword>
<keyword evidence="6 10" id="KW-0560">Oxidoreductase</keyword>
<dbReference type="CDD" id="cd11065">
    <property type="entry name" value="CYP64-like"/>
    <property type="match status" value="1"/>
</dbReference>
<dbReference type="InterPro" id="IPR050364">
    <property type="entry name" value="Cytochrome_P450_fung"/>
</dbReference>
<dbReference type="PANTHER" id="PTHR46300">
    <property type="entry name" value="P450, PUTATIVE (EUROFUNG)-RELATED-RELATED"/>
    <property type="match status" value="1"/>
</dbReference>
<dbReference type="GO" id="GO:0016705">
    <property type="term" value="F:oxidoreductase activity, acting on paired donors, with incorporation or reduction of molecular oxygen"/>
    <property type="evidence" value="ECO:0007669"/>
    <property type="project" value="InterPro"/>
</dbReference>
<dbReference type="Proteomes" id="UP000054988">
    <property type="component" value="Unassembled WGS sequence"/>
</dbReference>
<evidence type="ECO:0008006" key="14">
    <source>
        <dbReference type="Google" id="ProtNLM"/>
    </source>
</evidence>
<reference evidence="12 13" key="1">
    <citation type="submission" date="2015-12" db="EMBL/GenBank/DDBJ databases">
        <title>Draft genome sequence of Moniliophthora roreri, the causal agent of frosty pod rot of cacao.</title>
        <authorList>
            <person name="Aime M.C."/>
            <person name="Diaz-Valderrama J.R."/>
            <person name="Kijpornyongpan T."/>
            <person name="Phillips-Mora W."/>
        </authorList>
    </citation>
    <scope>NUCLEOTIDE SEQUENCE [LARGE SCALE GENOMIC DNA]</scope>
    <source>
        <strain evidence="12 13">MCA 2952</strain>
    </source>
</reference>
<evidence type="ECO:0000256" key="5">
    <source>
        <dbReference type="ARBA" id="ARBA00022723"/>
    </source>
</evidence>
<evidence type="ECO:0000256" key="9">
    <source>
        <dbReference type="PIRSR" id="PIRSR602401-1"/>
    </source>
</evidence>
<name>A0A0W0G9C5_MONRR</name>